<feature type="region of interest" description="Disordered" evidence="1">
    <location>
        <begin position="1319"/>
        <end position="1349"/>
    </location>
</feature>
<feature type="compositionally biased region" description="Low complexity" evidence="1">
    <location>
        <begin position="1338"/>
        <end position="1347"/>
    </location>
</feature>
<dbReference type="HOGENOM" id="CLU_248043_0_0_5"/>
<keyword evidence="3" id="KW-1185">Reference proteome</keyword>
<dbReference type="STRING" id="1515612.SKP52_14955"/>
<dbReference type="Proteomes" id="UP000030907">
    <property type="component" value="Chromosome"/>
</dbReference>
<feature type="compositionally biased region" description="Pro residues" evidence="1">
    <location>
        <begin position="1287"/>
        <end position="1301"/>
    </location>
</feature>
<feature type="compositionally biased region" description="Basic and acidic residues" evidence="1">
    <location>
        <begin position="1252"/>
        <end position="1272"/>
    </location>
</feature>
<dbReference type="OrthoDB" id="9802640at2"/>
<evidence type="ECO:0000256" key="1">
    <source>
        <dbReference type="SAM" id="MobiDB-lite"/>
    </source>
</evidence>
<dbReference type="EMBL" id="CP009122">
    <property type="protein sequence ID" value="AJA09873.1"/>
    <property type="molecule type" value="Genomic_DNA"/>
</dbReference>
<dbReference type="SUPFAM" id="SSF55874">
    <property type="entry name" value="ATPase domain of HSP90 chaperone/DNA topoisomerase II/histidine kinase"/>
    <property type="match status" value="1"/>
</dbReference>
<organism evidence="2 3">
    <name type="scientific">Sphingopyxis fribergensis</name>
    <dbReference type="NCBI Taxonomy" id="1515612"/>
    <lineage>
        <taxon>Bacteria</taxon>
        <taxon>Pseudomonadati</taxon>
        <taxon>Pseudomonadota</taxon>
        <taxon>Alphaproteobacteria</taxon>
        <taxon>Sphingomonadales</taxon>
        <taxon>Sphingomonadaceae</taxon>
        <taxon>Sphingopyxis</taxon>
    </lineage>
</organism>
<name>A0A0A7PKV1_9SPHN</name>
<reference evidence="2 3" key="1">
    <citation type="journal article" date="2015" name="Int. J. Syst. Evol. Microbiol.">
        <title>Description of Sphingopyxis fribergensis sp. nov. - a soil bacterium with the ability to degrade styrene and phenylacetic acid.</title>
        <authorList>
            <person name="Oelschlagel M."/>
            <person name="Ruckert C."/>
            <person name="Kalinowski J."/>
            <person name="Schmidt G."/>
            <person name="Schlomann M."/>
            <person name="Tischler D."/>
        </authorList>
    </citation>
    <scope>NUCLEOTIDE SEQUENCE [LARGE SCALE GENOMIC DNA]</scope>
    <source>
        <strain evidence="2 3">Kp5.2</strain>
    </source>
</reference>
<evidence type="ECO:0008006" key="4">
    <source>
        <dbReference type="Google" id="ProtNLM"/>
    </source>
</evidence>
<accession>A0A0A7PKV1</accession>
<evidence type="ECO:0000313" key="2">
    <source>
        <dbReference type="EMBL" id="AJA09873.1"/>
    </source>
</evidence>
<dbReference type="NCBIfam" id="NF047352">
    <property type="entry name" value="P_loop_sacsin"/>
    <property type="match status" value="1"/>
</dbReference>
<dbReference type="InterPro" id="IPR036890">
    <property type="entry name" value="HATPase_C_sf"/>
</dbReference>
<sequence>MNAKSKTADIENERRLLVERAKAAAQFVWDEDDEAEPNPEVSVPEDPFSPIFATTFIDALNGHIQATGNLLKKAIKGASRSAEGTNVDPFHGIIEVVQNADDQRARSVRLALRDGPGGRQLLIAHDGFPVTYRNVPGMMLPYVTTKEDEADQRGRFGIGLKTLRRISRRLTVHSGPYHFGSGQGVEIRTADPEAPIPGLFDALTDTLLVIDLDNFDEEAFHRWFETWSDDSLIFLDFVRNVTWQKEDGLHASASVEPAEWMPLGTVEGLNADLERRKVKSGRKSWVVMRAHVPVPEGQHRSHKRAGYSTPISIATCGQEERAGLFVGFRTRVPTSLPFAIDAQFDPTSSRESILENRWNDWLIKSCADVLAAAATIILRSEPSKAWRFVPLPEDSIGDAGTQWPREPFEKCFSQSRAAFSDQARLLVASGEYGLDALSYEDAALTHILESHDIALLADRPAAVEPAARDRDGRWRRVLDALDQTAKVWPIHILDAIESGTFSEKLPDWWVETAATIVDELFSGDIHGRSLWLCADGTIAASSASGTTSRKLIFGRGDNAFAEEHGLFNRLHSAFECERGQAAIKWLQVHADFSTKSSNEEALRAFAEKHEGEPLELGDPTLVQIKSMLDPITGSKAKEIGAALGRAILLQASDGSRRAPVKLVEAHAAYLPKAIDKDTPNWPNAAAGIQSMLWLLPTYEERLRTGLGKAKKRDDGVKPRGAKTFLSLLGAGTSPRLVVAPQGTSRTASQRSELSVADANDIETDLISPDLDELLRIITGASGRITVKERRLRAISLIRAMARDWEKLAAGSKVPSRKRGRVHVYARGLVTAHWLSRLREIEWIPVGRYGFSRPVDAVLKNASTEAIYGPDDFVQGVEAADIPEAMAESLGFVRRVRASDLVEMLENMRDGAIAFDRGKVKLAYRHLDQLAPRQVWEPVGDMSVAWLRSRFGGGGGLIMVEDADGTPAWRRPNQVLRGRRVLPSSARYVPEGGTYGKLWRLLEVPETRAADCIEFLKEHAERLRTTEQIGELIEVYRFLDSLLASADARIADRIRHVPLACGVDWRARGPIYLVGQEDLREGLRAALPSMFFWDPPCDPVTIPRLVEALRVVSLDPIVRAVPSKRAEEVGDDLSQRFRQAVTHLSDQLARAAGNLRNTLKVSWDQLTDMKLFVYDDGVPVVVSDPAFSRRVQLNLRVHVSRQPLELHIVADALGVRGEGGRAMGSFFAKPASWGFDGEWALAWQESERREAEGLRFAADEEERRRRTEEEAARIRVARKGKVSLPGGAPSPGPSPQPTPLPPRKLKSALAGIGEVKIIVGVPPKPANTQRKNPLESAPSRSSTSSSTTPQANVAYTNIELEDFGWALVKHVLSDADGPELVDFRRRHHVGADGAFDWTRFVELKASARSMPTSVQMTLSEYARAVEKGHDYILALTSGAEEGYETKVKLIFDPVRTATVAQSESVRVSGLAEAGGIEIVLPDDENS</sequence>
<dbReference type="RefSeq" id="WP_148309145.1">
    <property type="nucleotide sequence ID" value="NZ_CP009122.1"/>
</dbReference>
<gene>
    <name evidence="2" type="ORF">SKP52_14955</name>
</gene>
<dbReference type="KEGG" id="sphk:SKP52_14955"/>
<evidence type="ECO:0000313" key="3">
    <source>
        <dbReference type="Proteomes" id="UP000030907"/>
    </source>
</evidence>
<proteinExistence type="predicted"/>
<protein>
    <recommendedName>
        <fullName evidence="4">Protein NO VEIN C-terminal domain-containing protein</fullName>
    </recommendedName>
</protein>
<feature type="region of interest" description="Disordered" evidence="1">
    <location>
        <begin position="1252"/>
        <end position="1304"/>
    </location>
</feature>